<protein>
    <submittedName>
        <fullName evidence="2">Uncharacterized protein</fullName>
    </submittedName>
</protein>
<dbReference type="Proteomes" id="UP000638648">
    <property type="component" value="Unassembled WGS sequence"/>
</dbReference>
<dbReference type="SUPFAM" id="SSF56349">
    <property type="entry name" value="DNA breaking-rejoining enzymes"/>
    <property type="match status" value="1"/>
</dbReference>
<dbReference type="InterPro" id="IPR011010">
    <property type="entry name" value="DNA_brk_join_enz"/>
</dbReference>
<gene>
    <name evidence="2" type="ORF">HEB94_002473</name>
</gene>
<dbReference type="Gene3D" id="1.10.150.130">
    <property type="match status" value="1"/>
</dbReference>
<organism evidence="2 3">
    <name type="scientific">Actinopolymorpha pittospori</name>
    <dbReference type="NCBI Taxonomy" id="648752"/>
    <lineage>
        <taxon>Bacteria</taxon>
        <taxon>Bacillati</taxon>
        <taxon>Actinomycetota</taxon>
        <taxon>Actinomycetes</taxon>
        <taxon>Propionibacteriales</taxon>
        <taxon>Actinopolymorphaceae</taxon>
        <taxon>Actinopolymorpha</taxon>
    </lineage>
</organism>
<reference evidence="2" key="1">
    <citation type="submission" date="2020-10" db="EMBL/GenBank/DDBJ databases">
        <title>Sequencing the genomes of 1000 actinobacteria strains.</title>
        <authorList>
            <person name="Klenk H.-P."/>
        </authorList>
    </citation>
    <scope>NUCLEOTIDE SEQUENCE</scope>
    <source>
        <strain evidence="2">DSM 45354</strain>
    </source>
</reference>
<evidence type="ECO:0000313" key="2">
    <source>
        <dbReference type="EMBL" id="MBE1605625.1"/>
    </source>
</evidence>
<proteinExistence type="predicted"/>
<accession>A0A927RB14</accession>
<dbReference type="RefSeq" id="WP_192749925.1">
    <property type="nucleotide sequence ID" value="NZ_BAABJL010000101.1"/>
</dbReference>
<dbReference type="AlphaFoldDB" id="A0A927RB14"/>
<keyword evidence="3" id="KW-1185">Reference proteome</keyword>
<comment type="caution">
    <text evidence="2">The sequence shown here is derived from an EMBL/GenBank/DDBJ whole genome shotgun (WGS) entry which is preliminary data.</text>
</comment>
<dbReference type="EMBL" id="JADBEM010000001">
    <property type="protein sequence ID" value="MBE1605625.1"/>
    <property type="molecule type" value="Genomic_DNA"/>
</dbReference>
<sequence>MPAARWLATVEAEIIQGRWTDPLRGKVLFADFGDRWITERSGLRPRTRDLYRWLFGKYLTPSLGRKRLDDLDAAVAMAAWADLVGCVNDRYGEDVSAFARHDEHLKPRQR</sequence>
<dbReference type="GO" id="GO:0003677">
    <property type="term" value="F:DNA binding"/>
    <property type="evidence" value="ECO:0007669"/>
    <property type="project" value="UniProtKB-KW"/>
</dbReference>
<keyword evidence="1" id="KW-0238">DNA-binding</keyword>
<name>A0A927RB14_9ACTN</name>
<evidence type="ECO:0000256" key="1">
    <source>
        <dbReference type="ARBA" id="ARBA00023125"/>
    </source>
</evidence>
<dbReference type="InterPro" id="IPR010998">
    <property type="entry name" value="Integrase_recombinase_N"/>
</dbReference>
<evidence type="ECO:0000313" key="3">
    <source>
        <dbReference type="Proteomes" id="UP000638648"/>
    </source>
</evidence>